<gene>
    <name evidence="1" type="ORF">SOIL9_70660</name>
</gene>
<accession>A0A6P2DMH4</accession>
<reference evidence="1 2" key="1">
    <citation type="submission" date="2019-05" db="EMBL/GenBank/DDBJ databases">
        <authorList>
            <consortium name="Science for Life Laboratories"/>
        </authorList>
    </citation>
    <scope>NUCLEOTIDE SEQUENCE [LARGE SCALE GENOMIC DNA]</scope>
    <source>
        <strain evidence="1">Soil9</strain>
    </source>
</reference>
<dbReference type="KEGG" id="gms:SOIL9_70660"/>
<dbReference type="Proteomes" id="UP000464178">
    <property type="component" value="Chromosome"/>
</dbReference>
<sequence length="70" mass="7424">MSAELIEVEVWVLVDENGDYEVSKDAGDLQAESGLASRMVKIKVNVPTPQAVELVGTVEAEPAVGELKVA</sequence>
<proteinExistence type="predicted"/>
<dbReference type="EMBL" id="LR593886">
    <property type="protein sequence ID" value="VTS03788.1"/>
    <property type="molecule type" value="Genomic_DNA"/>
</dbReference>
<evidence type="ECO:0000313" key="1">
    <source>
        <dbReference type="EMBL" id="VTS03788.1"/>
    </source>
</evidence>
<keyword evidence="2" id="KW-1185">Reference proteome</keyword>
<organism evidence="1 2">
    <name type="scientific">Gemmata massiliana</name>
    <dbReference type="NCBI Taxonomy" id="1210884"/>
    <lineage>
        <taxon>Bacteria</taxon>
        <taxon>Pseudomonadati</taxon>
        <taxon>Planctomycetota</taxon>
        <taxon>Planctomycetia</taxon>
        <taxon>Gemmatales</taxon>
        <taxon>Gemmataceae</taxon>
        <taxon>Gemmata</taxon>
    </lineage>
</organism>
<dbReference type="RefSeq" id="WP_162673137.1">
    <property type="nucleotide sequence ID" value="NZ_LR593886.1"/>
</dbReference>
<protein>
    <submittedName>
        <fullName evidence="1">Uncharacterized protein</fullName>
    </submittedName>
</protein>
<evidence type="ECO:0000313" key="2">
    <source>
        <dbReference type="Proteomes" id="UP000464178"/>
    </source>
</evidence>
<name>A0A6P2DMH4_9BACT</name>
<dbReference type="AlphaFoldDB" id="A0A6P2DMH4"/>